<sequence>MYRVLMSATRGISARPTLPPTISLIWMPRCGGIETTVRKEVDEKSATMSGFQLNSEWVHSGATSGWWPADEPAGGVRDSNANTAAAAFVFELDLRAIIVQELEVERKHIDILERKSVQIQIWWMSRSLRREDSLGTFEVERSGKRIMLRKRKSSLAGTGNAVEVTRREWALVAMRGGGSHTDGRAIAIVLRSCRAAEVEGAEDKGQGGCIEVLKNTSGGEGYTEGREECSAKHHARTHRDFDLIFLDRLVSDVGTRGLPSQSDSKFYISWRPHLSYTEVGPQSFPQIPAQESKAPSRRLVL</sequence>
<evidence type="ECO:0000313" key="2">
    <source>
        <dbReference type="EMBL" id="KAJ7016986.1"/>
    </source>
</evidence>
<evidence type="ECO:0000313" key="3">
    <source>
        <dbReference type="Proteomes" id="UP001218188"/>
    </source>
</evidence>
<gene>
    <name evidence="2" type="ORF">C8F04DRAFT_1201239</name>
</gene>
<dbReference type="AlphaFoldDB" id="A0AAD6WMQ4"/>
<keyword evidence="3" id="KW-1185">Reference proteome</keyword>
<dbReference type="EMBL" id="JARJCM010000447">
    <property type="protein sequence ID" value="KAJ7016986.1"/>
    <property type="molecule type" value="Genomic_DNA"/>
</dbReference>
<name>A0AAD6WMQ4_9AGAR</name>
<comment type="caution">
    <text evidence="2">The sequence shown here is derived from an EMBL/GenBank/DDBJ whole genome shotgun (WGS) entry which is preliminary data.</text>
</comment>
<proteinExistence type="predicted"/>
<reference evidence="2" key="1">
    <citation type="submission" date="2023-03" db="EMBL/GenBank/DDBJ databases">
        <title>Massive genome expansion in bonnet fungi (Mycena s.s.) driven by repeated elements and novel gene families across ecological guilds.</title>
        <authorList>
            <consortium name="Lawrence Berkeley National Laboratory"/>
            <person name="Harder C.B."/>
            <person name="Miyauchi S."/>
            <person name="Viragh M."/>
            <person name="Kuo A."/>
            <person name="Thoen E."/>
            <person name="Andreopoulos B."/>
            <person name="Lu D."/>
            <person name="Skrede I."/>
            <person name="Drula E."/>
            <person name="Henrissat B."/>
            <person name="Morin E."/>
            <person name="Kohler A."/>
            <person name="Barry K."/>
            <person name="LaButti K."/>
            <person name="Morin E."/>
            <person name="Salamov A."/>
            <person name="Lipzen A."/>
            <person name="Mereny Z."/>
            <person name="Hegedus B."/>
            <person name="Baldrian P."/>
            <person name="Stursova M."/>
            <person name="Weitz H."/>
            <person name="Taylor A."/>
            <person name="Grigoriev I.V."/>
            <person name="Nagy L.G."/>
            <person name="Martin F."/>
            <person name="Kauserud H."/>
        </authorList>
    </citation>
    <scope>NUCLEOTIDE SEQUENCE</scope>
    <source>
        <strain evidence="2">CBHHK200</strain>
    </source>
</reference>
<dbReference type="Proteomes" id="UP001218188">
    <property type="component" value="Unassembled WGS sequence"/>
</dbReference>
<protein>
    <submittedName>
        <fullName evidence="2">Uncharacterized protein</fullName>
    </submittedName>
</protein>
<accession>A0AAD6WMQ4</accession>
<feature type="region of interest" description="Disordered" evidence="1">
    <location>
        <begin position="281"/>
        <end position="301"/>
    </location>
</feature>
<evidence type="ECO:0000256" key="1">
    <source>
        <dbReference type="SAM" id="MobiDB-lite"/>
    </source>
</evidence>
<organism evidence="2 3">
    <name type="scientific">Mycena alexandri</name>
    <dbReference type="NCBI Taxonomy" id="1745969"/>
    <lineage>
        <taxon>Eukaryota</taxon>
        <taxon>Fungi</taxon>
        <taxon>Dikarya</taxon>
        <taxon>Basidiomycota</taxon>
        <taxon>Agaricomycotina</taxon>
        <taxon>Agaricomycetes</taxon>
        <taxon>Agaricomycetidae</taxon>
        <taxon>Agaricales</taxon>
        <taxon>Marasmiineae</taxon>
        <taxon>Mycenaceae</taxon>
        <taxon>Mycena</taxon>
    </lineage>
</organism>